<dbReference type="GO" id="GO:0008270">
    <property type="term" value="F:zinc ion binding"/>
    <property type="evidence" value="ECO:0007669"/>
    <property type="project" value="InterPro"/>
</dbReference>
<evidence type="ECO:0000256" key="5">
    <source>
        <dbReference type="ARBA" id="ARBA00023242"/>
    </source>
</evidence>
<dbReference type="AlphaFoldDB" id="A0A2J6PR45"/>
<dbReference type="STRING" id="1745343.A0A2J6PR45"/>
<keyword evidence="9" id="KW-1185">Reference proteome</keyword>
<dbReference type="PANTHER" id="PTHR47171">
    <property type="entry name" value="FARA-RELATED"/>
    <property type="match status" value="1"/>
</dbReference>
<dbReference type="InterPro" id="IPR052073">
    <property type="entry name" value="Amide_Lactam_Regulators"/>
</dbReference>
<feature type="region of interest" description="Disordered" evidence="6">
    <location>
        <begin position="47"/>
        <end position="77"/>
    </location>
</feature>
<dbReference type="InterPro" id="IPR007219">
    <property type="entry name" value="XnlR_reg_dom"/>
</dbReference>
<evidence type="ECO:0000256" key="4">
    <source>
        <dbReference type="ARBA" id="ARBA00023163"/>
    </source>
</evidence>
<evidence type="ECO:0000256" key="2">
    <source>
        <dbReference type="ARBA" id="ARBA00023015"/>
    </source>
</evidence>
<name>A0A2J6PR45_9HELO</name>
<dbReference type="GO" id="GO:0006351">
    <property type="term" value="P:DNA-templated transcription"/>
    <property type="evidence" value="ECO:0007669"/>
    <property type="project" value="InterPro"/>
</dbReference>
<dbReference type="GO" id="GO:0003677">
    <property type="term" value="F:DNA binding"/>
    <property type="evidence" value="ECO:0007669"/>
    <property type="project" value="UniProtKB-KW"/>
</dbReference>
<reference evidence="8 9" key="1">
    <citation type="submission" date="2016-05" db="EMBL/GenBank/DDBJ databases">
        <title>A degradative enzymes factory behind the ericoid mycorrhizal symbiosis.</title>
        <authorList>
            <consortium name="DOE Joint Genome Institute"/>
            <person name="Martino E."/>
            <person name="Morin E."/>
            <person name="Grelet G."/>
            <person name="Kuo A."/>
            <person name="Kohler A."/>
            <person name="Daghino S."/>
            <person name="Barry K."/>
            <person name="Choi C."/>
            <person name="Cichocki N."/>
            <person name="Clum A."/>
            <person name="Copeland A."/>
            <person name="Hainaut M."/>
            <person name="Haridas S."/>
            <person name="Labutti K."/>
            <person name="Lindquist E."/>
            <person name="Lipzen A."/>
            <person name="Khouja H.-R."/>
            <person name="Murat C."/>
            <person name="Ohm R."/>
            <person name="Olson A."/>
            <person name="Spatafora J."/>
            <person name="Veneault-Fourrey C."/>
            <person name="Henrissat B."/>
            <person name="Grigoriev I."/>
            <person name="Martin F."/>
            <person name="Perotto S."/>
        </authorList>
    </citation>
    <scope>NUCLEOTIDE SEQUENCE [LARGE SCALE GENOMIC DNA]</scope>
    <source>
        <strain evidence="8 9">UAMH 7357</strain>
    </source>
</reference>
<dbReference type="PANTHER" id="PTHR47171:SF6">
    <property type="entry name" value="SPECIFIC TRANSCRIPTION FACTOR, PUTATIVE (AFU_ORTHOLOGUE AFUA_2G06130)-RELATED"/>
    <property type="match status" value="1"/>
</dbReference>
<dbReference type="OrthoDB" id="10031947at2759"/>
<sequence length="676" mass="75183">MDIVWEVDTADFARRRRAARACLTCAKNKKRCIHTFIRSQHAENIISTSRQTAAGNRRRAEQAPGRAQTKTRDEEHNSQAAIATLQQSKAHFNPMDGPASDGVSVPGASLLEPVPDTDVGHEHLAEPQQSYLTSVGTFRVLPKATQDILVTTYIACINGLLPILNSGKLLRQYSTGRASRFLIQAICLTACKTEQAVPYLRLSETGPLLTPIQFARQVYVGLDAAIKADLEPDRVTKIRILALMHLYNDGTYGIEDSSTHLSQAIQLAWAMKLHFLWPSRSTVDELSMLWWSLWSLDRFNACISGTPIMIRDRDIHLPRTPLESDPQLQVIAIWLRLGDLLGKVFDLYRPPVAQHLTEWGDEFISFSKLTDGLEASLFQTSHWVALELCFQAVAILSCRRNKPGSVSYTRRVTACDRIQVLMSENHHTQLPPLPVIPYAATLSLTGALSVLRDARKERTVAQQEVSARCQTLENLSTCWQNANVVAKLGRVALRSLQQPSTGMRDFTNLLTGIDADSVDAPRIAVTEAGQIDTLYRRAGATRTGNLTPRTQAENDLNPKDTITVDDIEPAVVQSEEISESVQDFNPEETTYYSPQTYLSQTTRQYVPPDFPPTAVPLGHDYPAIFGNAENVQGFNQLSFFEGFFDLGMPTSLQDVMSDGTLFLNEVFDESGSTDTY</sequence>
<evidence type="ECO:0000259" key="7">
    <source>
        <dbReference type="SMART" id="SM00906"/>
    </source>
</evidence>
<proteinExistence type="predicted"/>
<keyword evidence="1" id="KW-0862">Zinc</keyword>
<keyword evidence="4" id="KW-0804">Transcription</keyword>
<keyword evidence="5" id="KW-0539">Nucleus</keyword>
<evidence type="ECO:0000256" key="1">
    <source>
        <dbReference type="ARBA" id="ARBA00022833"/>
    </source>
</evidence>
<dbReference type="CDD" id="cd12148">
    <property type="entry name" value="fungal_TF_MHR"/>
    <property type="match status" value="1"/>
</dbReference>
<keyword evidence="3" id="KW-0238">DNA-binding</keyword>
<accession>A0A2J6PR45</accession>
<gene>
    <name evidence="8" type="ORF">NA56DRAFT_649382</name>
</gene>
<dbReference type="EMBL" id="KZ613505">
    <property type="protein sequence ID" value="PMD16515.1"/>
    <property type="molecule type" value="Genomic_DNA"/>
</dbReference>
<organism evidence="8 9">
    <name type="scientific">Hyaloscypha hepaticicola</name>
    <dbReference type="NCBI Taxonomy" id="2082293"/>
    <lineage>
        <taxon>Eukaryota</taxon>
        <taxon>Fungi</taxon>
        <taxon>Dikarya</taxon>
        <taxon>Ascomycota</taxon>
        <taxon>Pezizomycotina</taxon>
        <taxon>Leotiomycetes</taxon>
        <taxon>Helotiales</taxon>
        <taxon>Hyaloscyphaceae</taxon>
        <taxon>Hyaloscypha</taxon>
    </lineage>
</organism>
<evidence type="ECO:0000313" key="8">
    <source>
        <dbReference type="EMBL" id="PMD16515.1"/>
    </source>
</evidence>
<protein>
    <recommendedName>
        <fullName evidence="7">Xylanolytic transcriptional activator regulatory domain-containing protein</fullName>
    </recommendedName>
</protein>
<evidence type="ECO:0000256" key="6">
    <source>
        <dbReference type="SAM" id="MobiDB-lite"/>
    </source>
</evidence>
<keyword evidence="2" id="KW-0805">Transcription regulation</keyword>
<evidence type="ECO:0000313" key="9">
    <source>
        <dbReference type="Proteomes" id="UP000235672"/>
    </source>
</evidence>
<evidence type="ECO:0000256" key="3">
    <source>
        <dbReference type="ARBA" id="ARBA00023125"/>
    </source>
</evidence>
<dbReference type="Pfam" id="PF04082">
    <property type="entry name" value="Fungal_trans"/>
    <property type="match status" value="1"/>
</dbReference>
<dbReference type="Proteomes" id="UP000235672">
    <property type="component" value="Unassembled WGS sequence"/>
</dbReference>
<dbReference type="SMART" id="SM00906">
    <property type="entry name" value="Fungal_trans"/>
    <property type="match status" value="1"/>
</dbReference>
<feature type="domain" description="Xylanolytic transcriptional activator regulatory" evidence="7">
    <location>
        <begin position="257"/>
        <end position="326"/>
    </location>
</feature>